<evidence type="ECO:0000259" key="5">
    <source>
        <dbReference type="PROSITE" id="PS50240"/>
    </source>
</evidence>
<evidence type="ECO:0000313" key="7">
    <source>
        <dbReference type="Proteomes" id="UP000094165"/>
    </source>
</evidence>
<dbReference type="PANTHER" id="PTHR24276:SF98">
    <property type="entry name" value="FI18310P1-RELATED"/>
    <property type="match status" value="1"/>
</dbReference>
<dbReference type="InterPro" id="IPR043504">
    <property type="entry name" value="Peptidase_S1_PA_chymotrypsin"/>
</dbReference>
<dbReference type="PRINTS" id="PR00722">
    <property type="entry name" value="CHYMOTRYPSIN"/>
</dbReference>
<feature type="signal peptide" evidence="4">
    <location>
        <begin position="1"/>
        <end position="18"/>
    </location>
</feature>
<reference evidence="6 7" key="1">
    <citation type="journal article" date="2012" name="Science">
        <title>Ecological populations of bacteria act as socially cohesive units of antibiotic production and resistance.</title>
        <authorList>
            <person name="Cordero O.X."/>
            <person name="Wildschutte H."/>
            <person name="Kirkup B."/>
            <person name="Proehl S."/>
            <person name="Ngo L."/>
            <person name="Hussain F."/>
            <person name="Le Roux F."/>
            <person name="Mincer T."/>
            <person name="Polz M.F."/>
        </authorList>
    </citation>
    <scope>NUCLEOTIDE SEQUENCE [LARGE SCALE GENOMIC DNA]</scope>
    <source>
        <strain evidence="6 7">FF-238</strain>
    </source>
</reference>
<keyword evidence="7" id="KW-1185">Reference proteome</keyword>
<dbReference type="RefSeq" id="WP_017053420.1">
    <property type="nucleotide sequence ID" value="NZ_AJYW02000045.1"/>
</dbReference>
<sequence length="350" mass="37620">MKKWTLLALACCSAVSMADVEVQPYIVNGTSASVDTFPSMASLFIDATDFGGGYSSGSYCGATILDSQHILTAAHCIYGDDTNAQVAQLFTVVVPQLQSDIELPNENIQSVRVKEVYYHSDYKNTTARLLPNDIAILKLESELIPLNSNPENDYVKFADDELYRSALSVFSAVGHGNTQSGVDESNHLLQTSLSYVSQSTCAEAFIGGRDYLTDNQICFTGPISNTTNLRNGTCQGDSGGPVYWYDGNAEVYKQVGVTSFGPSKCGNPLSNATSVFTELTNYKVWIDDVIAGNINSKITKIEITDVKRQSFADSGGLSTVSSSSGGGGGSLPLWSVFALGFIGLFRKQQR</sequence>
<dbReference type="PROSITE" id="PS00134">
    <property type="entry name" value="TRYPSIN_HIS"/>
    <property type="match status" value="1"/>
</dbReference>
<dbReference type="EMBL" id="AJYW02000045">
    <property type="protein sequence ID" value="OEE78517.1"/>
    <property type="molecule type" value="Genomic_DNA"/>
</dbReference>
<dbReference type="PANTHER" id="PTHR24276">
    <property type="entry name" value="POLYSERASE-RELATED"/>
    <property type="match status" value="1"/>
</dbReference>
<evidence type="ECO:0000256" key="1">
    <source>
        <dbReference type="ARBA" id="ARBA00007664"/>
    </source>
</evidence>
<keyword evidence="4" id="KW-0732">Signal</keyword>
<keyword evidence="3" id="KW-0720">Serine protease</keyword>
<evidence type="ECO:0000256" key="3">
    <source>
        <dbReference type="RuleBase" id="RU363034"/>
    </source>
</evidence>
<dbReference type="InterPro" id="IPR001254">
    <property type="entry name" value="Trypsin_dom"/>
</dbReference>
<dbReference type="PROSITE" id="PS50240">
    <property type="entry name" value="TRYPSIN_DOM"/>
    <property type="match status" value="1"/>
</dbReference>
<gene>
    <name evidence="6" type="ORF">A130_03030</name>
</gene>
<evidence type="ECO:0000256" key="4">
    <source>
        <dbReference type="SAM" id="SignalP"/>
    </source>
</evidence>
<keyword evidence="2" id="KW-1015">Disulfide bond</keyword>
<keyword evidence="3 6" id="KW-0645">Protease</keyword>
<comment type="similarity">
    <text evidence="1">Belongs to the peptidase S1 family.</text>
</comment>
<dbReference type="CDD" id="cd00190">
    <property type="entry name" value="Tryp_SPc"/>
    <property type="match status" value="1"/>
</dbReference>
<dbReference type="Pfam" id="PF00089">
    <property type="entry name" value="Trypsin"/>
    <property type="match status" value="1"/>
</dbReference>
<feature type="chain" id="PRO_5009173518" evidence="4">
    <location>
        <begin position="19"/>
        <end position="350"/>
    </location>
</feature>
<dbReference type="SMART" id="SM00020">
    <property type="entry name" value="Tryp_SPc"/>
    <property type="match status" value="1"/>
</dbReference>
<organism evidence="6 7">
    <name type="scientific">Vibrio genomosp. F6 str. FF-238</name>
    <dbReference type="NCBI Taxonomy" id="1191298"/>
    <lineage>
        <taxon>Bacteria</taxon>
        <taxon>Pseudomonadati</taxon>
        <taxon>Pseudomonadota</taxon>
        <taxon>Gammaproteobacteria</taxon>
        <taxon>Vibrionales</taxon>
        <taxon>Vibrionaceae</taxon>
        <taxon>Vibrio</taxon>
    </lineage>
</organism>
<feature type="domain" description="Peptidase S1" evidence="5">
    <location>
        <begin position="26"/>
        <end position="291"/>
    </location>
</feature>
<dbReference type="InterPro" id="IPR009003">
    <property type="entry name" value="Peptidase_S1_PA"/>
</dbReference>
<dbReference type="InterPro" id="IPR050430">
    <property type="entry name" value="Peptidase_S1"/>
</dbReference>
<dbReference type="Proteomes" id="UP000094165">
    <property type="component" value="Unassembled WGS sequence"/>
</dbReference>
<dbReference type="SUPFAM" id="SSF50494">
    <property type="entry name" value="Trypsin-like serine proteases"/>
    <property type="match status" value="1"/>
</dbReference>
<dbReference type="AlphaFoldDB" id="A0A1E5D4Q3"/>
<dbReference type="PROSITE" id="PS00135">
    <property type="entry name" value="TRYPSIN_SER"/>
    <property type="match status" value="1"/>
</dbReference>
<comment type="caution">
    <text evidence="6">The sequence shown here is derived from an EMBL/GenBank/DDBJ whole genome shotgun (WGS) entry which is preliminary data.</text>
</comment>
<dbReference type="InterPro" id="IPR020008">
    <property type="entry name" value="GlyGly_CTERM"/>
</dbReference>
<keyword evidence="3" id="KW-0378">Hydrolase</keyword>
<dbReference type="GO" id="GO:0006508">
    <property type="term" value="P:proteolysis"/>
    <property type="evidence" value="ECO:0007669"/>
    <property type="project" value="UniProtKB-KW"/>
</dbReference>
<name>A0A1E5D4Q3_9VIBR</name>
<proteinExistence type="inferred from homology"/>
<dbReference type="InterPro" id="IPR001314">
    <property type="entry name" value="Peptidase_S1A"/>
</dbReference>
<dbReference type="GO" id="GO:0004252">
    <property type="term" value="F:serine-type endopeptidase activity"/>
    <property type="evidence" value="ECO:0007669"/>
    <property type="project" value="InterPro"/>
</dbReference>
<dbReference type="Gene3D" id="2.40.10.10">
    <property type="entry name" value="Trypsin-like serine proteases"/>
    <property type="match status" value="1"/>
</dbReference>
<evidence type="ECO:0000256" key="2">
    <source>
        <dbReference type="ARBA" id="ARBA00023157"/>
    </source>
</evidence>
<protein>
    <submittedName>
        <fullName evidence="6">Serine protease</fullName>
    </submittedName>
</protein>
<dbReference type="InterPro" id="IPR033116">
    <property type="entry name" value="TRYPSIN_SER"/>
</dbReference>
<accession>A0A1E5D4Q3</accession>
<dbReference type="InterPro" id="IPR018114">
    <property type="entry name" value="TRYPSIN_HIS"/>
</dbReference>
<evidence type="ECO:0000313" key="6">
    <source>
        <dbReference type="EMBL" id="OEE78517.1"/>
    </source>
</evidence>
<dbReference type="NCBIfam" id="TIGR03501">
    <property type="entry name" value="GlyGly_CTERM"/>
    <property type="match status" value="1"/>
</dbReference>